<dbReference type="Gene3D" id="1.10.10.10">
    <property type="entry name" value="Winged helix-like DNA-binding domain superfamily/Winged helix DNA-binding domain"/>
    <property type="match status" value="1"/>
</dbReference>
<keyword evidence="5" id="KW-0804">Transcription</keyword>
<feature type="DNA-binding region" description="OmpR/PhoB-type" evidence="7">
    <location>
        <begin position="121"/>
        <end position="220"/>
    </location>
</feature>
<evidence type="ECO:0000313" key="10">
    <source>
        <dbReference type="EMBL" id="DAB39331.1"/>
    </source>
</evidence>
<evidence type="ECO:0000256" key="5">
    <source>
        <dbReference type="ARBA" id="ARBA00023163"/>
    </source>
</evidence>
<dbReference type="InterPro" id="IPR016032">
    <property type="entry name" value="Sig_transdc_resp-reg_C-effctor"/>
</dbReference>
<sequence length="220" mass="24958">MIKILLIEDDLEISDLLTQYLGRYQMEVIAYAHPKAALASLGIESYDLVLLDLTLPDMDGLDVCKALRERSDIPIIISSARSDLGDKVIALELGADDYLPKPYEPRELVARIQSLLRRINGKTIQASSETFRVDETGIYKEGELLPLTRAEFELLSLLIKHHKQIISRDFIANNVESIGWESSERSIDVLISRIRQKIEPNPKHPTLIRSIRGMGYQFTL</sequence>
<gene>
    <name evidence="10" type="ORF">CFH83_01275</name>
</gene>
<evidence type="ECO:0000259" key="8">
    <source>
        <dbReference type="PROSITE" id="PS50110"/>
    </source>
</evidence>
<evidence type="ECO:0000256" key="4">
    <source>
        <dbReference type="ARBA" id="ARBA00023125"/>
    </source>
</evidence>
<reference evidence="10 11" key="1">
    <citation type="journal article" date="2017" name="Front. Microbiol.">
        <title>Comparative Genomic Analysis of the Class Epsilonproteobacteria and Proposed Reclassification to Epsilonbacteraeota (phyl. nov.).</title>
        <authorList>
            <person name="Waite D.W."/>
            <person name="Vanwonterghem I."/>
            <person name="Rinke C."/>
            <person name="Parks D.H."/>
            <person name="Zhang Y."/>
            <person name="Takai K."/>
            <person name="Sievert S.M."/>
            <person name="Simon J."/>
            <person name="Campbell B.J."/>
            <person name="Hanson T.E."/>
            <person name="Woyke T."/>
            <person name="Klotz M.G."/>
            <person name="Hugenholtz P."/>
        </authorList>
    </citation>
    <scope>NUCLEOTIDE SEQUENCE [LARGE SCALE GENOMIC DNA]</scope>
    <source>
        <strain evidence="10">UBA12443</strain>
    </source>
</reference>
<evidence type="ECO:0000256" key="1">
    <source>
        <dbReference type="ARBA" id="ARBA00022553"/>
    </source>
</evidence>
<dbReference type="PANTHER" id="PTHR48111:SF22">
    <property type="entry name" value="REGULATOR OF RPOS"/>
    <property type="match status" value="1"/>
</dbReference>
<dbReference type="SMART" id="SM00862">
    <property type="entry name" value="Trans_reg_C"/>
    <property type="match status" value="1"/>
</dbReference>
<evidence type="ECO:0000256" key="7">
    <source>
        <dbReference type="PROSITE-ProRule" id="PRU01091"/>
    </source>
</evidence>
<dbReference type="Gene3D" id="6.10.250.690">
    <property type="match status" value="1"/>
</dbReference>
<name>A0A2D3WDF2_9BACT</name>
<dbReference type="EMBL" id="DLUI01000020">
    <property type="protein sequence ID" value="DAB39331.1"/>
    <property type="molecule type" value="Genomic_DNA"/>
</dbReference>
<feature type="modified residue" description="4-aspartylphosphate" evidence="6">
    <location>
        <position position="52"/>
    </location>
</feature>
<dbReference type="RefSeq" id="WP_294895867.1">
    <property type="nucleotide sequence ID" value="NZ_DLUI01000020.1"/>
</dbReference>
<dbReference type="GO" id="GO:0032993">
    <property type="term" value="C:protein-DNA complex"/>
    <property type="evidence" value="ECO:0007669"/>
    <property type="project" value="TreeGrafter"/>
</dbReference>
<keyword evidence="1 6" id="KW-0597">Phosphoprotein</keyword>
<dbReference type="GO" id="GO:0000976">
    <property type="term" value="F:transcription cis-regulatory region binding"/>
    <property type="evidence" value="ECO:0007669"/>
    <property type="project" value="TreeGrafter"/>
</dbReference>
<evidence type="ECO:0000256" key="2">
    <source>
        <dbReference type="ARBA" id="ARBA00023012"/>
    </source>
</evidence>
<feature type="domain" description="OmpR/PhoB-type" evidence="9">
    <location>
        <begin position="121"/>
        <end position="220"/>
    </location>
</feature>
<dbReference type="PROSITE" id="PS51755">
    <property type="entry name" value="OMPR_PHOB"/>
    <property type="match status" value="1"/>
</dbReference>
<protein>
    <submittedName>
        <fullName evidence="10">DNA-binding response regulator</fullName>
    </submittedName>
</protein>
<dbReference type="PROSITE" id="PS50110">
    <property type="entry name" value="RESPONSE_REGULATORY"/>
    <property type="match status" value="1"/>
</dbReference>
<comment type="caution">
    <text evidence="10">The sequence shown here is derived from an EMBL/GenBank/DDBJ whole genome shotgun (WGS) entry which is preliminary data.</text>
</comment>
<evidence type="ECO:0000256" key="3">
    <source>
        <dbReference type="ARBA" id="ARBA00023015"/>
    </source>
</evidence>
<dbReference type="AlphaFoldDB" id="A0A2D3WDF2"/>
<dbReference type="GO" id="GO:0006355">
    <property type="term" value="P:regulation of DNA-templated transcription"/>
    <property type="evidence" value="ECO:0007669"/>
    <property type="project" value="InterPro"/>
</dbReference>
<keyword evidence="2" id="KW-0902">Two-component regulatory system</keyword>
<dbReference type="InterPro" id="IPR011006">
    <property type="entry name" value="CheY-like_superfamily"/>
</dbReference>
<dbReference type="InterPro" id="IPR039420">
    <property type="entry name" value="WalR-like"/>
</dbReference>
<dbReference type="GO" id="GO:0000156">
    <property type="term" value="F:phosphorelay response regulator activity"/>
    <property type="evidence" value="ECO:0007669"/>
    <property type="project" value="TreeGrafter"/>
</dbReference>
<evidence type="ECO:0000256" key="6">
    <source>
        <dbReference type="PROSITE-ProRule" id="PRU00169"/>
    </source>
</evidence>
<dbReference type="Pfam" id="PF00072">
    <property type="entry name" value="Response_reg"/>
    <property type="match status" value="1"/>
</dbReference>
<dbReference type="PANTHER" id="PTHR48111">
    <property type="entry name" value="REGULATOR OF RPOS"/>
    <property type="match status" value="1"/>
</dbReference>
<dbReference type="GO" id="GO:0005829">
    <property type="term" value="C:cytosol"/>
    <property type="evidence" value="ECO:0007669"/>
    <property type="project" value="TreeGrafter"/>
</dbReference>
<keyword evidence="4 7" id="KW-0238">DNA-binding</keyword>
<accession>A0A2D3WDF2</accession>
<dbReference type="SUPFAM" id="SSF52172">
    <property type="entry name" value="CheY-like"/>
    <property type="match status" value="1"/>
</dbReference>
<dbReference type="Pfam" id="PF00486">
    <property type="entry name" value="Trans_reg_C"/>
    <property type="match status" value="1"/>
</dbReference>
<evidence type="ECO:0000313" key="11">
    <source>
        <dbReference type="Proteomes" id="UP000228859"/>
    </source>
</evidence>
<dbReference type="InterPro" id="IPR036388">
    <property type="entry name" value="WH-like_DNA-bd_sf"/>
</dbReference>
<feature type="domain" description="Response regulatory" evidence="8">
    <location>
        <begin position="3"/>
        <end position="116"/>
    </location>
</feature>
<dbReference type="Gene3D" id="3.40.50.2300">
    <property type="match status" value="1"/>
</dbReference>
<proteinExistence type="predicted"/>
<keyword evidence="3" id="KW-0805">Transcription regulation</keyword>
<dbReference type="SUPFAM" id="SSF46894">
    <property type="entry name" value="C-terminal effector domain of the bipartite response regulators"/>
    <property type="match status" value="1"/>
</dbReference>
<dbReference type="SMART" id="SM00448">
    <property type="entry name" value="REC"/>
    <property type="match status" value="1"/>
</dbReference>
<evidence type="ECO:0000259" key="9">
    <source>
        <dbReference type="PROSITE" id="PS51755"/>
    </source>
</evidence>
<dbReference type="InterPro" id="IPR001789">
    <property type="entry name" value="Sig_transdc_resp-reg_receiver"/>
</dbReference>
<dbReference type="InterPro" id="IPR001867">
    <property type="entry name" value="OmpR/PhoB-type_DNA-bd"/>
</dbReference>
<dbReference type="CDD" id="cd00383">
    <property type="entry name" value="trans_reg_C"/>
    <property type="match status" value="1"/>
</dbReference>
<dbReference type="Proteomes" id="UP000228859">
    <property type="component" value="Unassembled WGS sequence"/>
</dbReference>
<organism evidence="10 11">
    <name type="scientific">Sulfuricurvum kujiense</name>
    <dbReference type="NCBI Taxonomy" id="148813"/>
    <lineage>
        <taxon>Bacteria</taxon>
        <taxon>Pseudomonadati</taxon>
        <taxon>Campylobacterota</taxon>
        <taxon>Epsilonproteobacteria</taxon>
        <taxon>Campylobacterales</taxon>
        <taxon>Sulfurimonadaceae</taxon>
        <taxon>Sulfuricurvum</taxon>
    </lineage>
</organism>